<evidence type="ECO:0000313" key="1">
    <source>
        <dbReference type="EMBL" id="SDN35670.1"/>
    </source>
</evidence>
<protein>
    <submittedName>
        <fullName evidence="1">Uncharacterized conserved protein, contains NRDE domain</fullName>
    </submittedName>
</protein>
<dbReference type="EMBL" id="FNIL01000001">
    <property type="protein sequence ID" value="SDN35670.1"/>
    <property type="molecule type" value="Genomic_DNA"/>
</dbReference>
<dbReference type="PANTHER" id="PTHR17985:SF8">
    <property type="entry name" value="TRANSPORT AND GOLGI ORGANIZATION PROTEIN 2 HOMOLOG"/>
    <property type="match status" value="1"/>
</dbReference>
<evidence type="ECO:0000313" key="2">
    <source>
        <dbReference type="Proteomes" id="UP000198778"/>
    </source>
</evidence>
<dbReference type="Pfam" id="PF05742">
    <property type="entry name" value="TANGO2"/>
    <property type="match status" value="1"/>
</dbReference>
<dbReference type="RefSeq" id="WP_175444158.1">
    <property type="nucleotide sequence ID" value="NZ_FNIL01000001.1"/>
</dbReference>
<proteinExistence type="predicted"/>
<dbReference type="Proteomes" id="UP000198778">
    <property type="component" value="Unassembled WGS sequence"/>
</dbReference>
<keyword evidence="2" id="KW-1185">Reference proteome</keyword>
<organism evidence="1 2">
    <name type="scientific">Alkalicoccus daliensis</name>
    <dbReference type="NCBI Taxonomy" id="745820"/>
    <lineage>
        <taxon>Bacteria</taxon>
        <taxon>Bacillati</taxon>
        <taxon>Bacillota</taxon>
        <taxon>Bacilli</taxon>
        <taxon>Bacillales</taxon>
        <taxon>Bacillaceae</taxon>
        <taxon>Alkalicoccus</taxon>
    </lineage>
</organism>
<dbReference type="InterPro" id="IPR008551">
    <property type="entry name" value="TANGO2"/>
</dbReference>
<gene>
    <name evidence="1" type="ORF">SAMN04488053_101575</name>
</gene>
<dbReference type="PANTHER" id="PTHR17985">
    <property type="entry name" value="SER/THR-RICH PROTEIN T10 IN DGCR REGION"/>
    <property type="match status" value="1"/>
</dbReference>
<accession>A0A1H0AQ79</accession>
<sequence length="250" mass="28320">MCIIGTALQVHESFPFILAANRDEFIQRPASSAHWWNGNFVAGKDLSQGGTWLGLAQDGKIGALTNVRAPEEDGLAEYSRGMLIPLWLKEGEITSLLEKKFKFGGFNMFYGTIKDLYYVSNKTNKFIKLETGIHTISNADLSTEWPKTAQLKKDFESFMDLPKNQLIEALFSALYKKEKWPDKVLPDTGVGLELERSLSPAFIEMEDYGTRCSTVILVNNDGVATFIERSFRPQEKEVCYQFQLQIKPDK</sequence>
<dbReference type="AlphaFoldDB" id="A0A1H0AQ79"/>
<reference evidence="2" key="1">
    <citation type="submission" date="2016-10" db="EMBL/GenBank/DDBJ databases">
        <authorList>
            <person name="Varghese N."/>
            <person name="Submissions S."/>
        </authorList>
    </citation>
    <scope>NUCLEOTIDE SEQUENCE [LARGE SCALE GENOMIC DNA]</scope>
    <source>
        <strain evidence="2">CGMCC 1.10369</strain>
    </source>
</reference>
<name>A0A1H0AQ79_9BACI</name>